<dbReference type="PANTHER" id="PTHR13720:SF13">
    <property type="entry name" value="CILIA- AND FLAGELLA-ASSOCIATED PROTEIN 251"/>
    <property type="match status" value="1"/>
</dbReference>
<keyword evidence="4" id="KW-0966">Cell projection</keyword>
<evidence type="ECO:0000313" key="6">
    <source>
        <dbReference type="EMBL" id="KAB1255373.1"/>
    </source>
</evidence>
<keyword evidence="7" id="KW-1185">Reference proteome</keyword>
<evidence type="ECO:0000256" key="2">
    <source>
        <dbReference type="ARBA" id="ARBA00022574"/>
    </source>
</evidence>
<evidence type="ECO:0000256" key="4">
    <source>
        <dbReference type="ARBA" id="ARBA00023273"/>
    </source>
</evidence>
<keyword evidence="6" id="KW-0969">Cilium</keyword>
<proteinExistence type="predicted"/>
<evidence type="ECO:0000256" key="1">
    <source>
        <dbReference type="ARBA" id="ARBA00004138"/>
    </source>
</evidence>
<dbReference type="EMBL" id="JWIN03000032">
    <property type="protein sequence ID" value="KAB1255373.1"/>
    <property type="molecule type" value="Genomic_DNA"/>
</dbReference>
<feature type="compositionally biased region" description="Acidic residues" evidence="5">
    <location>
        <begin position="125"/>
        <end position="142"/>
    </location>
</feature>
<gene>
    <name evidence="6" type="ORF">Cadr_000027960</name>
</gene>
<dbReference type="InterPro" id="IPR036322">
    <property type="entry name" value="WD40_repeat_dom_sf"/>
</dbReference>
<evidence type="ECO:0000313" key="7">
    <source>
        <dbReference type="Proteomes" id="UP000299084"/>
    </source>
</evidence>
<keyword evidence="3" id="KW-0677">Repeat</keyword>
<dbReference type="Gene3D" id="2.130.10.10">
    <property type="entry name" value="YVTN repeat-like/Quinoprotein amine dehydrogenase"/>
    <property type="match status" value="1"/>
</dbReference>
<feature type="compositionally biased region" description="Polar residues" evidence="5">
    <location>
        <begin position="67"/>
        <end position="77"/>
    </location>
</feature>
<name>A0A5N4C8Z6_CAMDR</name>
<organism evidence="6 7">
    <name type="scientific">Camelus dromedarius</name>
    <name type="common">Dromedary</name>
    <name type="synonym">Arabian camel</name>
    <dbReference type="NCBI Taxonomy" id="9838"/>
    <lineage>
        <taxon>Eukaryota</taxon>
        <taxon>Metazoa</taxon>
        <taxon>Chordata</taxon>
        <taxon>Craniata</taxon>
        <taxon>Vertebrata</taxon>
        <taxon>Euteleostomi</taxon>
        <taxon>Mammalia</taxon>
        <taxon>Eutheria</taxon>
        <taxon>Laurasiatheria</taxon>
        <taxon>Artiodactyla</taxon>
        <taxon>Tylopoda</taxon>
        <taxon>Camelidae</taxon>
        <taxon>Camelus</taxon>
    </lineage>
</organism>
<feature type="compositionally biased region" description="Basic and acidic residues" evidence="5">
    <location>
        <begin position="227"/>
        <end position="244"/>
    </location>
</feature>
<dbReference type="InterPro" id="IPR015943">
    <property type="entry name" value="WD40/YVTN_repeat-like_dom_sf"/>
</dbReference>
<protein>
    <submittedName>
        <fullName evidence="6">Cilia-and flagella-associated protein 251</fullName>
    </submittedName>
</protein>
<comment type="subcellular location">
    <subcellularLocation>
        <location evidence="1">Cell projection</location>
        <location evidence="1">Cilium</location>
    </subcellularLocation>
</comment>
<feature type="compositionally biased region" description="Acidic residues" evidence="5">
    <location>
        <begin position="85"/>
        <end position="118"/>
    </location>
</feature>
<evidence type="ECO:0000256" key="5">
    <source>
        <dbReference type="SAM" id="MobiDB-lite"/>
    </source>
</evidence>
<feature type="compositionally biased region" description="Acidic residues" evidence="5">
    <location>
        <begin position="34"/>
        <end position="58"/>
    </location>
</feature>
<dbReference type="GO" id="GO:0036126">
    <property type="term" value="C:sperm flagellum"/>
    <property type="evidence" value="ECO:0007669"/>
    <property type="project" value="TreeGrafter"/>
</dbReference>
<feature type="region of interest" description="Disordered" evidence="5">
    <location>
        <begin position="1"/>
        <end position="272"/>
    </location>
</feature>
<comment type="caution">
    <text evidence="6">The sequence shown here is derived from an EMBL/GenBank/DDBJ whole genome shotgun (WGS) entry which is preliminary data.</text>
</comment>
<feature type="compositionally biased region" description="Basic and acidic residues" evidence="5">
    <location>
        <begin position="252"/>
        <end position="265"/>
    </location>
</feature>
<dbReference type="PANTHER" id="PTHR13720">
    <property type="entry name" value="WD-40 REPEAT PROTEIN"/>
    <property type="match status" value="1"/>
</dbReference>
<feature type="compositionally biased region" description="Acidic residues" evidence="5">
    <location>
        <begin position="150"/>
        <end position="167"/>
    </location>
</feature>
<evidence type="ECO:0000256" key="3">
    <source>
        <dbReference type="ARBA" id="ARBA00022737"/>
    </source>
</evidence>
<feature type="compositionally biased region" description="Polar residues" evidence="5">
    <location>
        <begin position="171"/>
        <end position="180"/>
    </location>
</feature>
<dbReference type="InterPro" id="IPR050630">
    <property type="entry name" value="WD_repeat_EMAP"/>
</dbReference>
<accession>A0A5N4C8Z6</accession>
<dbReference type="AlphaFoldDB" id="A0A5N4C8Z6"/>
<keyword evidence="2" id="KW-0853">WD repeat</keyword>
<feature type="compositionally biased region" description="Basic and acidic residues" evidence="5">
    <location>
        <begin position="1"/>
        <end position="12"/>
    </location>
</feature>
<keyword evidence="6" id="KW-0282">Flagellum</keyword>
<reference evidence="6 7" key="1">
    <citation type="journal article" date="2019" name="Mol. Ecol. Resour.">
        <title>Improving Illumina assemblies with Hi-C and long reads: an example with the North African dromedary.</title>
        <authorList>
            <person name="Elbers J.P."/>
            <person name="Rogers M.F."/>
            <person name="Perelman P.L."/>
            <person name="Proskuryakova A.A."/>
            <person name="Serdyukova N.A."/>
            <person name="Johnson W.E."/>
            <person name="Horin P."/>
            <person name="Corander J."/>
            <person name="Murphy D."/>
            <person name="Burger P.A."/>
        </authorList>
    </citation>
    <scope>NUCLEOTIDE SEQUENCE [LARGE SCALE GENOMIC DNA]</scope>
    <source>
        <strain evidence="6">Drom800</strain>
        <tissue evidence="6">Blood</tissue>
    </source>
</reference>
<sequence length="379" mass="43472">MRQRLSPEDRQGAYRSCSTAFRAQKTPQRRMSDAEENPLEETEEDGEIEVEEEDEEGEYANYKELESAQQQSTNSNMPGWRESQEEGEEEEDEDGEEGEEGEEEEVEEGEEGEEEVEEEVRGKEEEGEEGKEEEKEDEEEWEEEKRVEEKEDGEEEGEEVGEEEEEATGAQEETTVQPQEITEPVVSLEGLTQADSQSFLSLRFPERQPSGEPGEKAKQGPQDESEQETRDLGAEREALEPEKREKRKGKRVSYEHERNEKEFQPKARSPSQSLVSITTGDILFQKDDSANVYPLTMTWSFGWNSSLPVYYIRDENQTVLLYASAHNAVIYNVLKNNQHHLQGHPNVISCLCISEDRRWVATADKGPNCLIIIWDSFTG</sequence>
<dbReference type="SUPFAM" id="SSF50978">
    <property type="entry name" value="WD40 repeat-like"/>
    <property type="match status" value="1"/>
</dbReference>
<dbReference type="Proteomes" id="UP000299084">
    <property type="component" value="Unassembled WGS sequence"/>
</dbReference>